<evidence type="ECO:0000313" key="7">
    <source>
        <dbReference type="EMBL" id="PWC27598.1"/>
    </source>
</evidence>
<dbReference type="PROSITE" id="PS50850">
    <property type="entry name" value="MFS"/>
    <property type="match status" value="1"/>
</dbReference>
<name>A0A2U1V112_9PROT</name>
<dbReference type="InterPro" id="IPR020846">
    <property type="entry name" value="MFS_dom"/>
</dbReference>
<feature type="transmembrane region" description="Helical" evidence="5">
    <location>
        <begin position="271"/>
        <end position="292"/>
    </location>
</feature>
<evidence type="ECO:0000256" key="2">
    <source>
        <dbReference type="ARBA" id="ARBA00022692"/>
    </source>
</evidence>
<feature type="transmembrane region" description="Helical" evidence="5">
    <location>
        <begin position="32"/>
        <end position="50"/>
    </location>
</feature>
<evidence type="ECO:0000256" key="5">
    <source>
        <dbReference type="SAM" id="Phobius"/>
    </source>
</evidence>
<dbReference type="GO" id="GO:0016020">
    <property type="term" value="C:membrane"/>
    <property type="evidence" value="ECO:0007669"/>
    <property type="project" value="UniProtKB-SubCell"/>
</dbReference>
<keyword evidence="3 5" id="KW-1133">Transmembrane helix</keyword>
<protein>
    <submittedName>
        <fullName evidence="7">MFS transporter</fullName>
    </submittedName>
</protein>
<dbReference type="Gene3D" id="1.20.1250.20">
    <property type="entry name" value="MFS general substrate transporter like domains"/>
    <property type="match status" value="1"/>
</dbReference>
<evidence type="ECO:0000259" key="6">
    <source>
        <dbReference type="PROSITE" id="PS50850"/>
    </source>
</evidence>
<evidence type="ECO:0000313" key="8">
    <source>
        <dbReference type="Proteomes" id="UP000245048"/>
    </source>
</evidence>
<dbReference type="SUPFAM" id="SSF103473">
    <property type="entry name" value="MFS general substrate transporter"/>
    <property type="match status" value="1"/>
</dbReference>
<feature type="transmembrane region" description="Helical" evidence="5">
    <location>
        <begin position="298"/>
        <end position="317"/>
    </location>
</feature>
<feature type="transmembrane region" description="Helical" evidence="5">
    <location>
        <begin position="133"/>
        <end position="155"/>
    </location>
</feature>
<keyword evidence="4 5" id="KW-0472">Membrane</keyword>
<comment type="caution">
    <text evidence="7">The sequence shown here is derived from an EMBL/GenBank/DDBJ whole genome shotgun (WGS) entry which is preliminary data.</text>
</comment>
<dbReference type="InterPro" id="IPR011701">
    <property type="entry name" value="MFS"/>
</dbReference>
<dbReference type="OrthoDB" id="9764259at2"/>
<feature type="transmembrane region" description="Helical" evidence="5">
    <location>
        <begin position="238"/>
        <end position="259"/>
    </location>
</feature>
<organism evidence="7 8">
    <name type="scientific">Teichococcus aestuarii</name>
    <dbReference type="NCBI Taxonomy" id="568898"/>
    <lineage>
        <taxon>Bacteria</taxon>
        <taxon>Pseudomonadati</taxon>
        <taxon>Pseudomonadota</taxon>
        <taxon>Alphaproteobacteria</taxon>
        <taxon>Acetobacterales</taxon>
        <taxon>Roseomonadaceae</taxon>
        <taxon>Roseomonas</taxon>
    </lineage>
</organism>
<evidence type="ECO:0000256" key="4">
    <source>
        <dbReference type="ARBA" id="ARBA00023136"/>
    </source>
</evidence>
<evidence type="ECO:0000256" key="1">
    <source>
        <dbReference type="ARBA" id="ARBA00004141"/>
    </source>
</evidence>
<dbReference type="GO" id="GO:0022857">
    <property type="term" value="F:transmembrane transporter activity"/>
    <property type="evidence" value="ECO:0007669"/>
    <property type="project" value="InterPro"/>
</dbReference>
<feature type="transmembrane region" description="Helical" evidence="5">
    <location>
        <begin position="357"/>
        <end position="375"/>
    </location>
</feature>
<dbReference type="Pfam" id="PF07690">
    <property type="entry name" value="MFS_1"/>
    <property type="match status" value="1"/>
</dbReference>
<feature type="transmembrane region" description="Helical" evidence="5">
    <location>
        <begin position="202"/>
        <end position="226"/>
    </location>
</feature>
<keyword evidence="2 5" id="KW-0812">Transmembrane</keyword>
<feature type="transmembrane region" description="Helical" evidence="5">
    <location>
        <begin position="91"/>
        <end position="112"/>
    </location>
</feature>
<feature type="transmembrane region" description="Helical" evidence="5">
    <location>
        <begin position="62"/>
        <end position="85"/>
    </location>
</feature>
<sequence>MATTFSGSMAMMAFVALIGPIARVAGLAPWQAGMAVSASGVMWMLGARPWGLASDRHGRRPVLLAGALGFTLSYWALCLMIDATLRWELPAGLAFLGLALGRALVGGTYAAIPAASGALIADRVPPERRAAAMALLGTGSGAGLVVGPALAALLAQYGLSVPLLFTAALPPLALLVLWRLVPAQPAQPRPPRKALPLWDARLRHPLLTGFTAMFSVAIAQVTIGFYALDRLGLAPDAAAEAAGTALMLVGLALVLSQALATRLRIAPARMIGLGTLVAAAGFGSVALVTQGWMLGACYFVAAAGMGWVFPAFSAMVANAVGPQEQGGAAGAAGAAQGLGMVLGPVAGSLLYMLGHSLPYLLVALMLLAVSLSMWARPAATMAAPGPR</sequence>
<dbReference type="InterPro" id="IPR001958">
    <property type="entry name" value="Tet-R_TetA/multi-R_MdtG-like"/>
</dbReference>
<dbReference type="InterPro" id="IPR036259">
    <property type="entry name" value="MFS_trans_sf"/>
</dbReference>
<dbReference type="AlphaFoldDB" id="A0A2U1V112"/>
<evidence type="ECO:0000256" key="3">
    <source>
        <dbReference type="ARBA" id="ARBA00022989"/>
    </source>
</evidence>
<gene>
    <name evidence="7" type="ORF">CR165_17150</name>
</gene>
<feature type="transmembrane region" description="Helical" evidence="5">
    <location>
        <begin position="7"/>
        <end position="26"/>
    </location>
</feature>
<proteinExistence type="predicted"/>
<dbReference type="EMBL" id="PDOA01000013">
    <property type="protein sequence ID" value="PWC27598.1"/>
    <property type="molecule type" value="Genomic_DNA"/>
</dbReference>
<feature type="transmembrane region" description="Helical" evidence="5">
    <location>
        <begin position="329"/>
        <end position="351"/>
    </location>
</feature>
<dbReference type="Proteomes" id="UP000245048">
    <property type="component" value="Unassembled WGS sequence"/>
</dbReference>
<dbReference type="PANTHER" id="PTHR23546:SF1">
    <property type="entry name" value="MEMBRANE PROTEIN"/>
    <property type="match status" value="1"/>
</dbReference>
<reference evidence="8" key="1">
    <citation type="submission" date="2017-10" db="EMBL/GenBank/DDBJ databases">
        <authorList>
            <person name="Toshchakov S.V."/>
            <person name="Goeva M.A."/>
        </authorList>
    </citation>
    <scope>NUCLEOTIDE SEQUENCE [LARGE SCALE GENOMIC DNA]</scope>
    <source>
        <strain evidence="8">JR1/69-1-13</strain>
    </source>
</reference>
<keyword evidence="8" id="KW-1185">Reference proteome</keyword>
<accession>A0A2U1V112</accession>
<dbReference type="PANTHER" id="PTHR23546">
    <property type="entry name" value="TRANSPORT PROTEIN"/>
    <property type="match status" value="1"/>
</dbReference>
<feature type="domain" description="Major facilitator superfamily (MFS) profile" evidence="6">
    <location>
        <begin position="1"/>
        <end position="380"/>
    </location>
</feature>
<feature type="transmembrane region" description="Helical" evidence="5">
    <location>
        <begin position="161"/>
        <end position="181"/>
    </location>
</feature>
<comment type="subcellular location">
    <subcellularLocation>
        <location evidence="1">Membrane</location>
        <topology evidence="1">Multi-pass membrane protein</topology>
    </subcellularLocation>
</comment>
<dbReference type="PRINTS" id="PR01035">
    <property type="entry name" value="TCRTETA"/>
</dbReference>